<protein>
    <submittedName>
        <fullName evidence="1">Uncharacterized protein</fullName>
    </submittedName>
</protein>
<sequence length="65" mass="7505">MLTLLLCRHLLHLLKVLLTRCHVRSNKTGGTLTQPKTTPWKPMPPISLCYLTTSYKWTQLTPPMM</sequence>
<accession>A0A0F7L5V5</accession>
<organism evidence="1">
    <name type="scientific">uncultured marine virus</name>
    <dbReference type="NCBI Taxonomy" id="186617"/>
    <lineage>
        <taxon>Viruses</taxon>
        <taxon>environmental samples</taxon>
    </lineage>
</organism>
<reference evidence="1" key="2">
    <citation type="submission" date="2015-03" db="EMBL/GenBank/DDBJ databases">
        <authorList>
            <person name="Chow C.-E.T."/>
            <person name="Winget D.M."/>
            <person name="White R.A.III."/>
            <person name="Hallam S.J."/>
            <person name="Suttle C.A."/>
        </authorList>
    </citation>
    <scope>NUCLEOTIDE SEQUENCE</scope>
    <source>
        <strain evidence="1">Oxic1_4</strain>
    </source>
</reference>
<evidence type="ECO:0000313" key="1">
    <source>
        <dbReference type="EMBL" id="AKH47909.1"/>
    </source>
</evidence>
<reference evidence="1" key="1">
    <citation type="journal article" date="2015" name="Front. Microbiol.">
        <title>Combining genomic sequencing methods to explore viral diversity and reveal potential virus-host interactions.</title>
        <authorList>
            <person name="Chow C.E."/>
            <person name="Winget D.M."/>
            <person name="White R.A.III."/>
            <person name="Hallam S.J."/>
            <person name="Suttle C.A."/>
        </authorList>
    </citation>
    <scope>NUCLEOTIDE SEQUENCE</scope>
    <source>
        <strain evidence="1">Oxic1_4</strain>
    </source>
</reference>
<proteinExistence type="predicted"/>
<dbReference type="EMBL" id="KR029599">
    <property type="protein sequence ID" value="AKH47909.1"/>
    <property type="molecule type" value="Genomic_DNA"/>
</dbReference>
<name>A0A0F7L5V5_9VIRU</name>